<keyword evidence="7" id="KW-0472">Membrane</keyword>
<sequence>MSDLPYYCHICDRVVYIEDRVQCPQCRESFLELHTEDLDDEEERISIPATNCMGGFLGLSFFGCTRQRAMRPERKRTITSDRRNYAIGPEIDDIISRLRDERGIDENPATEEQRSRLILSEIAGTDEVCTICFCPFEGSQQGYKYPCSHGFHVECSDAWLKLQSDCPMCRKSL</sequence>
<evidence type="ECO:0000256" key="4">
    <source>
        <dbReference type="ARBA" id="ARBA00022723"/>
    </source>
</evidence>
<dbReference type="SUPFAM" id="SSF57850">
    <property type="entry name" value="RING/U-box"/>
    <property type="match status" value="1"/>
</dbReference>
<dbReference type="HOGENOM" id="CLU_1555683_0_0_1"/>
<accession>I3EHB4</accession>
<dbReference type="SMART" id="SM00184">
    <property type="entry name" value="RING"/>
    <property type="match status" value="1"/>
</dbReference>
<gene>
    <name evidence="11" type="ORF">NEQG_01301</name>
</gene>
<keyword evidence="2" id="KW-0808">Transferase</keyword>
<dbReference type="OrthoDB" id="8062037at2759"/>
<evidence type="ECO:0000256" key="7">
    <source>
        <dbReference type="ARBA" id="ARBA00023136"/>
    </source>
</evidence>
<dbReference type="EMBL" id="GL870878">
    <property type="protein sequence ID" value="EIJ88611.1"/>
    <property type="molecule type" value="Genomic_DNA"/>
</dbReference>
<evidence type="ECO:0000313" key="11">
    <source>
        <dbReference type="EMBL" id="EIJ88611.1"/>
    </source>
</evidence>
<dbReference type="Proteomes" id="UP000002872">
    <property type="component" value="Unassembled WGS sequence"/>
</dbReference>
<dbReference type="STRING" id="935791.I3EHB4"/>
<evidence type="ECO:0000256" key="3">
    <source>
        <dbReference type="ARBA" id="ARBA00022692"/>
    </source>
</evidence>
<evidence type="ECO:0000256" key="9">
    <source>
        <dbReference type="PROSITE-ProRule" id="PRU00175"/>
    </source>
</evidence>
<evidence type="ECO:0000313" key="12">
    <source>
        <dbReference type="Proteomes" id="UP000002872"/>
    </source>
</evidence>
<dbReference type="GO" id="GO:0016740">
    <property type="term" value="F:transferase activity"/>
    <property type="evidence" value="ECO:0007669"/>
    <property type="project" value="UniProtKB-KW"/>
</dbReference>
<dbReference type="Pfam" id="PF13639">
    <property type="entry name" value="zf-RING_2"/>
    <property type="match status" value="1"/>
</dbReference>
<protein>
    <recommendedName>
        <fullName evidence="10">RING-type domain-containing protein</fullName>
    </recommendedName>
</protein>
<dbReference type="InterPro" id="IPR044602">
    <property type="entry name" value="ATL10/ATL72-79-like"/>
</dbReference>
<evidence type="ECO:0000256" key="2">
    <source>
        <dbReference type="ARBA" id="ARBA00022679"/>
    </source>
</evidence>
<keyword evidence="12" id="KW-1185">Reference proteome</keyword>
<keyword evidence="6" id="KW-1133">Transmembrane helix</keyword>
<evidence type="ECO:0000256" key="1">
    <source>
        <dbReference type="ARBA" id="ARBA00004167"/>
    </source>
</evidence>
<feature type="domain" description="RING-type" evidence="10">
    <location>
        <begin position="129"/>
        <end position="170"/>
    </location>
</feature>
<dbReference type="GO" id="GO:0008270">
    <property type="term" value="F:zinc ion binding"/>
    <property type="evidence" value="ECO:0007669"/>
    <property type="project" value="UniProtKB-KW"/>
</dbReference>
<dbReference type="GO" id="GO:0016020">
    <property type="term" value="C:membrane"/>
    <property type="evidence" value="ECO:0007669"/>
    <property type="project" value="UniProtKB-SubCell"/>
</dbReference>
<comment type="similarity">
    <text evidence="8">Belongs to the RING-type zinc finger family. ATL subfamily.</text>
</comment>
<dbReference type="InParanoid" id="I3EHB4"/>
<keyword evidence="9" id="KW-0863">Zinc-finger</keyword>
<reference evidence="11" key="1">
    <citation type="submission" date="2011-01" db="EMBL/GenBank/DDBJ databases">
        <title>The Genome Sequence of Nematocida parisii strain ERTm3.</title>
        <authorList>
            <consortium name="The Broad Institute Genome Sequencing Platform"/>
            <consortium name="The Broad Institute Genome Sequencing Center for Infectious Disease"/>
            <person name="Cuomo C."/>
            <person name="Troemel E."/>
            <person name="Young S.K."/>
            <person name="Zeng Q."/>
            <person name="Gargeya S."/>
            <person name="Fitzgerald M."/>
            <person name="Haas B."/>
            <person name="Abouelleil A."/>
            <person name="Alvarado L."/>
            <person name="Arachchi H.M."/>
            <person name="Berlin A."/>
            <person name="Chapman S.B."/>
            <person name="Gearin G."/>
            <person name="Goldberg J."/>
            <person name="Griggs A."/>
            <person name="Gujja S."/>
            <person name="Hansen M."/>
            <person name="Heiman D."/>
            <person name="Howarth C."/>
            <person name="Larimer J."/>
            <person name="Lui A."/>
            <person name="MacDonald P.J.P."/>
            <person name="McCowen C."/>
            <person name="Montmayeur A."/>
            <person name="Murphy C."/>
            <person name="Neiman D."/>
            <person name="Pearson M."/>
            <person name="Priest M."/>
            <person name="Roberts A."/>
            <person name="Saif S."/>
            <person name="Shea T."/>
            <person name="Sisk P."/>
            <person name="Stolte C."/>
            <person name="Sykes S."/>
            <person name="Wortman J."/>
            <person name="Nusbaum C."/>
            <person name="Birren B."/>
        </authorList>
    </citation>
    <scope>NUCLEOTIDE SEQUENCE</scope>
    <source>
        <strain evidence="11">ERTm3</strain>
    </source>
</reference>
<evidence type="ECO:0000259" key="10">
    <source>
        <dbReference type="PROSITE" id="PS50089"/>
    </source>
</evidence>
<evidence type="ECO:0000256" key="6">
    <source>
        <dbReference type="ARBA" id="ARBA00022989"/>
    </source>
</evidence>
<dbReference type="PANTHER" id="PTHR46905">
    <property type="entry name" value="RING-H2 FINGER PROTEIN ATL78"/>
    <property type="match status" value="1"/>
</dbReference>
<evidence type="ECO:0000256" key="5">
    <source>
        <dbReference type="ARBA" id="ARBA00022833"/>
    </source>
</evidence>
<dbReference type="PANTHER" id="PTHR46905:SF7">
    <property type="entry name" value="RING-H2 FINGER PROTEIN ATL78"/>
    <property type="match status" value="1"/>
</dbReference>
<comment type="subcellular location">
    <subcellularLocation>
        <location evidence="1">Membrane</location>
        <topology evidence="1">Single-pass membrane protein</topology>
    </subcellularLocation>
</comment>
<dbReference type="InterPro" id="IPR013083">
    <property type="entry name" value="Znf_RING/FYVE/PHD"/>
</dbReference>
<name>I3EHB4_NEMP3</name>
<dbReference type="VEuPathDB" id="MicrosporidiaDB:NEQG_01301"/>
<organism evidence="11 12">
    <name type="scientific">Nematocida parisii (strain ERTm3)</name>
    <name type="common">Nematode killer fungus</name>
    <dbReference type="NCBI Taxonomy" id="935791"/>
    <lineage>
        <taxon>Eukaryota</taxon>
        <taxon>Fungi</taxon>
        <taxon>Fungi incertae sedis</taxon>
        <taxon>Microsporidia</taxon>
        <taxon>Nematocida</taxon>
    </lineage>
</organism>
<dbReference type="PROSITE" id="PS50089">
    <property type="entry name" value="ZF_RING_2"/>
    <property type="match status" value="1"/>
</dbReference>
<dbReference type="AlphaFoldDB" id="I3EHB4"/>
<keyword evidence="5" id="KW-0862">Zinc</keyword>
<dbReference type="GO" id="GO:0016567">
    <property type="term" value="P:protein ubiquitination"/>
    <property type="evidence" value="ECO:0007669"/>
    <property type="project" value="InterPro"/>
</dbReference>
<evidence type="ECO:0000256" key="8">
    <source>
        <dbReference type="ARBA" id="ARBA00024209"/>
    </source>
</evidence>
<keyword evidence="3" id="KW-0812">Transmembrane</keyword>
<keyword evidence="4" id="KW-0479">Metal-binding</keyword>
<dbReference type="InterPro" id="IPR001841">
    <property type="entry name" value="Znf_RING"/>
</dbReference>
<proteinExistence type="inferred from homology"/>
<dbReference type="Gene3D" id="3.30.40.10">
    <property type="entry name" value="Zinc/RING finger domain, C3HC4 (zinc finger)"/>
    <property type="match status" value="1"/>
</dbReference>